<dbReference type="Proteomes" id="UP000319949">
    <property type="component" value="Unassembled WGS sequence"/>
</dbReference>
<dbReference type="EMBL" id="VITK01000002">
    <property type="protein sequence ID" value="TWB04111.1"/>
    <property type="molecule type" value="Genomic_DNA"/>
</dbReference>
<evidence type="ECO:0000259" key="5">
    <source>
        <dbReference type="Pfam" id="PF13458"/>
    </source>
</evidence>
<evidence type="ECO:0000256" key="4">
    <source>
        <dbReference type="SAM" id="SignalP"/>
    </source>
</evidence>
<feature type="domain" description="Leucine-binding protein" evidence="5">
    <location>
        <begin position="29"/>
        <end position="370"/>
    </location>
</feature>
<dbReference type="GO" id="GO:0006865">
    <property type="term" value="P:amino acid transport"/>
    <property type="evidence" value="ECO:0007669"/>
    <property type="project" value="UniProtKB-KW"/>
</dbReference>
<keyword evidence="7" id="KW-1185">Reference proteome</keyword>
<evidence type="ECO:0000313" key="7">
    <source>
        <dbReference type="Proteomes" id="UP000319949"/>
    </source>
</evidence>
<accession>A0A560E401</accession>
<evidence type="ECO:0000313" key="6">
    <source>
        <dbReference type="EMBL" id="TWB04111.1"/>
    </source>
</evidence>
<gene>
    <name evidence="6" type="ORF">FBZ96_102585</name>
</gene>
<evidence type="ECO:0000256" key="1">
    <source>
        <dbReference type="ARBA" id="ARBA00010062"/>
    </source>
</evidence>
<dbReference type="InterPro" id="IPR051010">
    <property type="entry name" value="BCAA_transport"/>
</dbReference>
<evidence type="ECO:0000256" key="3">
    <source>
        <dbReference type="ARBA" id="ARBA00022970"/>
    </source>
</evidence>
<name>A0A560E401_9BRAD</name>
<dbReference type="AlphaFoldDB" id="A0A560E401"/>
<dbReference type="Gene3D" id="3.40.50.2300">
    <property type="match status" value="2"/>
</dbReference>
<dbReference type="Pfam" id="PF13458">
    <property type="entry name" value="Peripla_BP_6"/>
    <property type="match status" value="1"/>
</dbReference>
<dbReference type="STRING" id="1803665.GCA_001641335_01945"/>
<reference evidence="6 7" key="1">
    <citation type="submission" date="2019-06" db="EMBL/GenBank/DDBJ databases">
        <title>Genomic Encyclopedia of Type Strains, Phase IV (KMG-V): Genome sequencing to study the core and pangenomes of soil and plant-associated prokaryotes.</title>
        <authorList>
            <person name="Whitman W."/>
        </authorList>
    </citation>
    <scope>NUCLEOTIDE SEQUENCE [LARGE SCALE GENOMIC DNA]</scope>
    <source>
        <strain evidence="6 7">BR 510</strain>
    </source>
</reference>
<proteinExistence type="inferred from homology"/>
<keyword evidence="3" id="KW-0029">Amino-acid transport</keyword>
<comment type="caution">
    <text evidence="6">The sequence shown here is derived from an EMBL/GenBank/DDBJ whole genome shotgun (WGS) entry which is preliminary data.</text>
</comment>
<evidence type="ECO:0000256" key="2">
    <source>
        <dbReference type="ARBA" id="ARBA00022729"/>
    </source>
</evidence>
<feature type="signal peptide" evidence="4">
    <location>
        <begin position="1"/>
        <end position="25"/>
    </location>
</feature>
<dbReference type="InterPro" id="IPR028081">
    <property type="entry name" value="Leu-bd"/>
</dbReference>
<dbReference type="CDD" id="cd06327">
    <property type="entry name" value="PBP1_SBP-like"/>
    <property type="match status" value="1"/>
</dbReference>
<dbReference type="RefSeq" id="WP_063684169.1">
    <property type="nucleotide sequence ID" value="NZ_LVEM01000001.1"/>
</dbReference>
<dbReference type="PANTHER" id="PTHR30483:SF6">
    <property type="entry name" value="PERIPLASMIC BINDING PROTEIN OF ABC TRANSPORTER FOR NATURAL AMINO ACIDS"/>
    <property type="match status" value="1"/>
</dbReference>
<keyword evidence="2 4" id="KW-0732">Signal</keyword>
<protein>
    <submittedName>
        <fullName evidence="6">Amino acid/amide ABC transporter substrate-binding protein (HAAT family)</fullName>
    </submittedName>
</protein>
<sequence>MKTRSIASLLLTTALTFAAAGVASAQDKTVKIGALSDQSGLYADLGGPGSTLAAQMAVEDSGLAAKGWKIDIISGDHQNKPDIGTAIARQWFDVDKVDVIVDVPNSGVALAVNNVIKEKNGVYINSGAATSDLTNAQCSPNTVHWTYDTYMLAHTTGQALVKAGGDTWFFLTADYAFGAALERDTTSVITANGGKVVGGVKHPLNTPDFSSFLLQAQASKAKIIGLANAGGDTTNSIKQAAEFGIVKGGQKLAALLLFLTDVKAIGLETAQGLNFTETFYWDMDDKTRAFSKRFSEKMKNGAMPTMVQAGVYSGVRHYLKSLEALGGNPHDGVKVVEKMKSMPTEDDLFGKGEIQPNGRTIHNAYLFEVKKPSESKGPWDFYKLVGTVPGDQAFTPLSESKCALLKK</sequence>
<feature type="chain" id="PRO_5021732470" evidence="4">
    <location>
        <begin position="26"/>
        <end position="407"/>
    </location>
</feature>
<dbReference type="SUPFAM" id="SSF53822">
    <property type="entry name" value="Periplasmic binding protein-like I"/>
    <property type="match status" value="1"/>
</dbReference>
<organism evidence="6 7">
    <name type="scientific">Bradyrhizobium stylosanthis</name>
    <dbReference type="NCBI Taxonomy" id="1803665"/>
    <lineage>
        <taxon>Bacteria</taxon>
        <taxon>Pseudomonadati</taxon>
        <taxon>Pseudomonadota</taxon>
        <taxon>Alphaproteobacteria</taxon>
        <taxon>Hyphomicrobiales</taxon>
        <taxon>Nitrobacteraceae</taxon>
        <taxon>Bradyrhizobium</taxon>
    </lineage>
</organism>
<dbReference type="InterPro" id="IPR028082">
    <property type="entry name" value="Peripla_BP_I"/>
</dbReference>
<comment type="similarity">
    <text evidence="1">Belongs to the leucine-binding protein family.</text>
</comment>
<dbReference type="OrthoDB" id="5794591at2"/>
<dbReference type="PANTHER" id="PTHR30483">
    <property type="entry name" value="LEUCINE-SPECIFIC-BINDING PROTEIN"/>
    <property type="match status" value="1"/>
</dbReference>
<keyword evidence="3" id="KW-0813">Transport</keyword>